<evidence type="ECO:0000256" key="1">
    <source>
        <dbReference type="SAM" id="MobiDB-lite"/>
    </source>
</evidence>
<comment type="caution">
    <text evidence="3">The sequence shown here is derived from an EMBL/GenBank/DDBJ whole genome shotgun (WGS) entry which is preliminary data.</text>
</comment>
<dbReference type="PRINTS" id="PR01270">
    <property type="entry name" value="HDASUPER"/>
</dbReference>
<feature type="region of interest" description="Disordered" evidence="1">
    <location>
        <begin position="784"/>
        <end position="829"/>
    </location>
</feature>
<accession>W3VIT8</accession>
<feature type="compositionally biased region" description="Polar residues" evidence="1">
    <location>
        <begin position="338"/>
        <end position="351"/>
    </location>
</feature>
<dbReference type="EMBL" id="AWNI01000016">
    <property type="protein sequence ID" value="ETS61425.1"/>
    <property type="molecule type" value="Genomic_DNA"/>
</dbReference>
<dbReference type="Gene3D" id="3.40.800.20">
    <property type="entry name" value="Histone deacetylase domain"/>
    <property type="match status" value="1"/>
</dbReference>
<feature type="compositionally biased region" description="Basic and acidic residues" evidence="1">
    <location>
        <begin position="317"/>
        <end position="326"/>
    </location>
</feature>
<feature type="compositionally biased region" description="Polar residues" evidence="1">
    <location>
        <begin position="51"/>
        <end position="64"/>
    </location>
</feature>
<name>W3VIT8_MOEAP</name>
<dbReference type="GO" id="GO:0010468">
    <property type="term" value="P:regulation of gene expression"/>
    <property type="evidence" value="ECO:0007669"/>
    <property type="project" value="UniProtKB-ARBA"/>
</dbReference>
<reference evidence="3 4" key="1">
    <citation type="journal article" date="2014" name="Genome Announc.">
        <title>Genome sequence of the basidiomycetous fungus Pseudozyma aphidis DSM70725, an efficient producer of biosurfactant mannosylerythritol lipids.</title>
        <authorList>
            <person name="Lorenz S."/>
            <person name="Guenther M."/>
            <person name="Grumaz C."/>
            <person name="Rupp S."/>
            <person name="Zibek S."/>
            <person name="Sohn K."/>
        </authorList>
    </citation>
    <scope>NUCLEOTIDE SEQUENCE [LARGE SCALE GENOMIC DNA]</scope>
    <source>
        <strain evidence="4">ATCC 32657 / CBS 517.83 / DSM 70725 / JCM 10318 / NBRC 10182 / NRRL Y-7954 / St-0401</strain>
    </source>
</reference>
<protein>
    <recommendedName>
        <fullName evidence="2">Histone deacetylase domain-containing protein</fullName>
    </recommendedName>
</protein>
<dbReference type="InterPro" id="IPR053244">
    <property type="entry name" value="HDAC_HD_type_1"/>
</dbReference>
<dbReference type="SUPFAM" id="SSF52768">
    <property type="entry name" value="Arginase/deacetylase"/>
    <property type="match status" value="1"/>
</dbReference>
<feature type="region of interest" description="Disordered" evidence="1">
    <location>
        <begin position="7"/>
        <end position="78"/>
    </location>
</feature>
<dbReference type="GO" id="GO:0004407">
    <property type="term" value="F:histone deacetylase activity"/>
    <property type="evidence" value="ECO:0007669"/>
    <property type="project" value="TreeGrafter"/>
</dbReference>
<dbReference type="InterPro" id="IPR023801">
    <property type="entry name" value="His_deacetylse_dom"/>
</dbReference>
<keyword evidence="4" id="KW-1185">Reference proteome</keyword>
<feature type="region of interest" description="Disordered" evidence="1">
    <location>
        <begin position="936"/>
        <end position="970"/>
    </location>
</feature>
<feature type="domain" description="Histone deacetylase" evidence="2">
    <location>
        <begin position="348"/>
        <end position="467"/>
    </location>
</feature>
<dbReference type="Proteomes" id="UP000019462">
    <property type="component" value="Unassembled WGS sequence"/>
</dbReference>
<proteinExistence type="predicted"/>
<evidence type="ECO:0000259" key="2">
    <source>
        <dbReference type="Pfam" id="PF00850"/>
    </source>
</evidence>
<feature type="region of interest" description="Disordered" evidence="1">
    <location>
        <begin position="230"/>
        <end position="267"/>
    </location>
</feature>
<feature type="compositionally biased region" description="Polar residues" evidence="1">
    <location>
        <begin position="857"/>
        <end position="871"/>
    </location>
</feature>
<feature type="region of interest" description="Disordered" evidence="1">
    <location>
        <begin position="281"/>
        <end position="351"/>
    </location>
</feature>
<dbReference type="OrthoDB" id="5232919at2759"/>
<dbReference type="InterPro" id="IPR023696">
    <property type="entry name" value="Ureohydrolase_dom_sf"/>
</dbReference>
<feature type="domain" description="Histone deacetylase" evidence="2">
    <location>
        <begin position="533"/>
        <end position="690"/>
    </location>
</feature>
<dbReference type="HOGENOM" id="CLU_007976_0_0_1"/>
<feature type="region of interest" description="Disordered" evidence="1">
    <location>
        <begin position="843"/>
        <end position="873"/>
    </location>
</feature>
<feature type="compositionally biased region" description="Basic and acidic residues" evidence="1">
    <location>
        <begin position="793"/>
        <end position="804"/>
    </location>
</feature>
<dbReference type="InterPro" id="IPR000286">
    <property type="entry name" value="HDACs"/>
</dbReference>
<dbReference type="GO" id="GO:0005634">
    <property type="term" value="C:nucleus"/>
    <property type="evidence" value="ECO:0007669"/>
    <property type="project" value="TreeGrafter"/>
</dbReference>
<dbReference type="PANTHER" id="PTHR47558:SF1">
    <property type="entry name" value="HISTONE DEACETYLASE HOS3"/>
    <property type="match status" value="1"/>
</dbReference>
<organism evidence="3 4">
    <name type="scientific">Moesziomyces aphidis</name>
    <name type="common">Pseudozyma aphidis</name>
    <dbReference type="NCBI Taxonomy" id="84754"/>
    <lineage>
        <taxon>Eukaryota</taxon>
        <taxon>Fungi</taxon>
        <taxon>Dikarya</taxon>
        <taxon>Basidiomycota</taxon>
        <taxon>Ustilaginomycotina</taxon>
        <taxon>Ustilaginomycetes</taxon>
        <taxon>Ustilaginales</taxon>
        <taxon>Ustilaginaceae</taxon>
        <taxon>Moesziomyces</taxon>
    </lineage>
</organism>
<feature type="compositionally biased region" description="Low complexity" evidence="1">
    <location>
        <begin position="807"/>
        <end position="821"/>
    </location>
</feature>
<gene>
    <name evidence="3" type="ORF">PaG_04456</name>
</gene>
<dbReference type="PANTHER" id="PTHR47558">
    <property type="entry name" value="HISTONE DEACETYLASE HOS3"/>
    <property type="match status" value="1"/>
</dbReference>
<dbReference type="InterPro" id="IPR037138">
    <property type="entry name" value="His_deacetylse_dom_sf"/>
</dbReference>
<dbReference type="AlphaFoldDB" id="W3VIT8"/>
<evidence type="ECO:0000313" key="3">
    <source>
        <dbReference type="EMBL" id="ETS61425.1"/>
    </source>
</evidence>
<sequence length="970" mass="102230">MVFIVKIPGRSRANTPEPATASTPSDQHLSAPPLADIAMDTPPRAAPPTSIPVQPTQDVTAGSLASSSPQVAAQPSPAASVASTAPGAAQLDILLAPAVLNHRYVRGVDKSLIVERPERVRAVLLGIATAIGKSTTDDHPAIPSLPSTYPAAAPGPAVSDDDDLVARLGSLSMQAKPDGPQQQHPPPRFRVLHSTSSVPLNPAHPAVAYTHAHADELVAVLESAYDLAKQRRRDTHTAQVKHEAREDTPTPAQPQPEQAASMAAPQQTSHAAYLELLCSRAPNHPPISQAKHHHSSPSKHPPEDSEAYTSSDGEGDEAMHASEVPEHLPQGDLYLAGPSQQPDSSDGGSAQAIQHAMGACCEAVDRVVAAATSSANTTPLREIRYDQALPHTNSDAHPAPAPAAKRAFVLSRPPGHHCSGSTPQGFCWVNNAVVASAHAYLQHGIDRIVVFDIDLHHGNGTQNLAWRINADANKRDDERAERIASLRAAALERARQALGSGTGRAHASRLAKVALSEQDEADIRAQAGPRAMRMFYSSLHDIESFPCEDGDASMIKDASTCVEGAHGQWIWNGKYAPSAAPEINAMAEFKRLYADKYAILFNKAARFLQATCALPGSTLVLISAGFDACAYEYPGMQRHGKHVPPSFYHTFARDAVGFADTHAHGKLISVLEGGYSDRALCSAALAHVTGLAAEGAADPEAEAEFWKLDNLVAVEKVAKKMAAHAAAVGGGVGVNITPKRRQAELVPWLARTSRAFAAFEQACGKPHVLPLTATGRTSAVASAVNSPSVAGRTLRDRGALKTRADATPQSKKSPSKSPTKPRATASHAEVTPVKIERTAMDLDTSTPTKPSAVQDGNPVQTTVTTAESTPTKPAPIIAGAERVARADALDISPFLATSSTPQSPVLSAAPVTLVDAMSPTHILDANSTHSIIPLDYLDPDAPGSPDPTVDALDYFPPRTHPQPHWTQAAK</sequence>
<dbReference type="Pfam" id="PF00850">
    <property type="entry name" value="Hist_deacetyl"/>
    <property type="match status" value="2"/>
</dbReference>
<evidence type="ECO:0000313" key="4">
    <source>
        <dbReference type="Proteomes" id="UP000019462"/>
    </source>
</evidence>
<feature type="compositionally biased region" description="Low complexity" evidence="1">
    <location>
        <begin position="65"/>
        <end position="78"/>
    </location>
</feature>
<feature type="compositionally biased region" description="Low complexity" evidence="1">
    <location>
        <begin position="255"/>
        <end position="267"/>
    </location>
</feature>
<feature type="region of interest" description="Disordered" evidence="1">
    <location>
        <begin position="135"/>
        <end position="197"/>
    </location>
</feature>